<sequence>DAYGYGASAEGNADFNDFRPFASWSSSSAEISSQHFPT</sequence>
<protein>
    <submittedName>
        <fullName evidence="2">Aggrecan</fullName>
    </submittedName>
</protein>
<organism evidence="1 2">
    <name type="scientific">Rhabditophanes sp. KR3021</name>
    <dbReference type="NCBI Taxonomy" id="114890"/>
    <lineage>
        <taxon>Eukaryota</taxon>
        <taxon>Metazoa</taxon>
        <taxon>Ecdysozoa</taxon>
        <taxon>Nematoda</taxon>
        <taxon>Chromadorea</taxon>
        <taxon>Rhabditida</taxon>
        <taxon>Tylenchina</taxon>
        <taxon>Panagrolaimomorpha</taxon>
        <taxon>Strongyloidoidea</taxon>
        <taxon>Alloionematidae</taxon>
        <taxon>Rhabditophanes</taxon>
    </lineage>
</organism>
<dbReference type="WBParaSite" id="RSKR_0000521300.1">
    <property type="protein sequence ID" value="RSKR_0000521300.1"/>
    <property type="gene ID" value="RSKR_0000521300"/>
</dbReference>
<dbReference type="Proteomes" id="UP000095286">
    <property type="component" value="Unplaced"/>
</dbReference>
<name>A0AC35TXC6_9BILA</name>
<evidence type="ECO:0000313" key="1">
    <source>
        <dbReference type="Proteomes" id="UP000095286"/>
    </source>
</evidence>
<evidence type="ECO:0000313" key="2">
    <source>
        <dbReference type="WBParaSite" id="RSKR_0000521300.1"/>
    </source>
</evidence>
<proteinExistence type="predicted"/>
<accession>A0AC35TXC6</accession>
<reference evidence="2" key="1">
    <citation type="submission" date="2016-11" db="UniProtKB">
        <authorList>
            <consortium name="WormBaseParasite"/>
        </authorList>
    </citation>
    <scope>IDENTIFICATION</scope>
    <source>
        <strain evidence="2">KR3021</strain>
    </source>
</reference>